<dbReference type="OrthoDB" id="9769567at2"/>
<keyword evidence="2 4" id="KW-0732">Signal</keyword>
<feature type="binding site" evidence="3">
    <location>
        <position position="38"/>
    </location>
    <ligand>
        <name>Fe cation</name>
        <dbReference type="ChEBI" id="CHEBI:24875"/>
    </ligand>
</feature>
<keyword evidence="3" id="KW-0479">Metal-binding</keyword>
<dbReference type="Pfam" id="PF13343">
    <property type="entry name" value="SBP_bac_6"/>
    <property type="match status" value="1"/>
</dbReference>
<feature type="binding site" evidence="3">
    <location>
        <position position="226"/>
    </location>
    <ligand>
        <name>Fe cation</name>
        <dbReference type="ChEBI" id="CHEBI:24875"/>
    </ligand>
</feature>
<dbReference type="PIRSF" id="PIRSF002825">
    <property type="entry name" value="CfbpA"/>
    <property type="match status" value="1"/>
</dbReference>
<evidence type="ECO:0000313" key="5">
    <source>
        <dbReference type="EMBL" id="RDS77296.1"/>
    </source>
</evidence>
<dbReference type="Proteomes" id="UP000254101">
    <property type="component" value="Unassembled WGS sequence"/>
</dbReference>
<evidence type="ECO:0000256" key="3">
    <source>
        <dbReference type="PIRSR" id="PIRSR002825-1"/>
    </source>
</evidence>
<dbReference type="PANTHER" id="PTHR30006">
    <property type="entry name" value="THIAMINE-BINDING PERIPLASMIC PROTEIN-RELATED"/>
    <property type="match status" value="1"/>
</dbReference>
<dbReference type="GO" id="GO:0046872">
    <property type="term" value="F:metal ion binding"/>
    <property type="evidence" value="ECO:0007669"/>
    <property type="project" value="UniProtKB-KW"/>
</dbReference>
<comment type="caution">
    <text evidence="5">The sequence shown here is derived from an EMBL/GenBank/DDBJ whole genome shotgun (WGS) entry which is preliminary data.</text>
</comment>
<feature type="signal peptide" evidence="4">
    <location>
        <begin position="1"/>
        <end position="18"/>
    </location>
</feature>
<dbReference type="EMBL" id="QRBB01000001">
    <property type="protein sequence ID" value="RDS77296.1"/>
    <property type="molecule type" value="Genomic_DNA"/>
</dbReference>
<gene>
    <name evidence="5" type="ORF">DL238_06495</name>
</gene>
<evidence type="ECO:0000256" key="2">
    <source>
        <dbReference type="ARBA" id="ARBA00022729"/>
    </source>
</evidence>
<keyword evidence="6" id="KW-1185">Reference proteome</keyword>
<dbReference type="RefSeq" id="WP_115491517.1">
    <property type="nucleotide sequence ID" value="NZ_JACHWW010000001.1"/>
</dbReference>
<sequence length="340" mass="36853">MRSIISFCAAAAVVLGTAACSDGGAADGETLVLYSARHYDADYALYEAFTEETGIDVEVVEADGDLLIERVKADGASNPPDVIVTVDAGRLWRATEEGLFAPTQSDILEQRVPASRRDPEGRWFAISKRARVIVYAEDRVPEDALQGYGSLADPAFEGRICARSSGNIYNISLLSALIDRWGEDRAQEWATAVAGNLARAPQGGDTDQIEAVEAGECDVAIVNHYYFARMAREDPASVEGLAVFWPEEGEGVHVNISGAGIGANARHPELARRFLEFAVSDEAQRFFPELNNEYPVVEGVAYDNPVLDRLGAFKADPLSAGRMGEHQQAAQRVFDRAGWP</sequence>
<evidence type="ECO:0000313" key="6">
    <source>
        <dbReference type="Proteomes" id="UP000254101"/>
    </source>
</evidence>
<feature type="chain" id="PRO_5017247258" evidence="4">
    <location>
        <begin position="19"/>
        <end position="340"/>
    </location>
</feature>
<organism evidence="5 6">
    <name type="scientific">Alteriqipengyuania lutimaris</name>
    <dbReference type="NCBI Taxonomy" id="1538146"/>
    <lineage>
        <taxon>Bacteria</taxon>
        <taxon>Pseudomonadati</taxon>
        <taxon>Pseudomonadota</taxon>
        <taxon>Alphaproteobacteria</taxon>
        <taxon>Sphingomonadales</taxon>
        <taxon>Erythrobacteraceae</taxon>
        <taxon>Alteriqipengyuania</taxon>
    </lineage>
</organism>
<reference evidence="5 6" key="1">
    <citation type="submission" date="2018-07" db="EMBL/GenBank/DDBJ databases">
        <title>Erythrobacter nanhaiensis sp. nov., a novel member of the genus Erythrobacter isolated from the South China Sea.</title>
        <authorList>
            <person name="Chen X."/>
            <person name="Liu J."/>
        </authorList>
    </citation>
    <scope>NUCLEOTIDE SEQUENCE [LARGE SCALE GENOMIC DNA]</scope>
    <source>
        <strain evidence="5 6">S-5</strain>
    </source>
</reference>
<dbReference type="SUPFAM" id="SSF53850">
    <property type="entry name" value="Periplasmic binding protein-like II"/>
    <property type="match status" value="1"/>
</dbReference>
<keyword evidence="3" id="KW-0408">Iron</keyword>
<comment type="similarity">
    <text evidence="1">Belongs to the bacterial solute-binding protein 1 family.</text>
</comment>
<proteinExistence type="inferred from homology"/>
<feature type="binding site" evidence="3">
    <location>
        <position position="225"/>
    </location>
    <ligand>
        <name>Fe cation</name>
        <dbReference type="ChEBI" id="CHEBI:24875"/>
    </ligand>
</feature>
<dbReference type="InterPro" id="IPR026045">
    <property type="entry name" value="Ferric-bd"/>
</dbReference>
<dbReference type="PROSITE" id="PS51257">
    <property type="entry name" value="PROKAR_LIPOPROTEIN"/>
    <property type="match status" value="1"/>
</dbReference>
<dbReference type="PANTHER" id="PTHR30006:SF15">
    <property type="entry name" value="IRON-UTILIZATION PERIPLASMIC PROTEIN"/>
    <property type="match status" value="1"/>
</dbReference>
<dbReference type="Gene3D" id="3.40.190.10">
    <property type="entry name" value="Periplasmic binding protein-like II"/>
    <property type="match status" value="2"/>
</dbReference>
<name>A0A395LJW5_9SPHN</name>
<evidence type="ECO:0000256" key="1">
    <source>
        <dbReference type="ARBA" id="ARBA00008520"/>
    </source>
</evidence>
<dbReference type="GO" id="GO:0030288">
    <property type="term" value="C:outer membrane-bounded periplasmic space"/>
    <property type="evidence" value="ECO:0007669"/>
    <property type="project" value="TreeGrafter"/>
</dbReference>
<evidence type="ECO:0000256" key="4">
    <source>
        <dbReference type="SAM" id="SignalP"/>
    </source>
</evidence>
<protein>
    <submittedName>
        <fullName evidence="5">Extracellular solute-binding protein</fullName>
    </submittedName>
</protein>
<accession>A0A395LJW5</accession>
<dbReference type="AlphaFoldDB" id="A0A395LJW5"/>